<comment type="function">
    <text evidence="9">Component of the cytochrome c oxidase, the last enzyme in the mitochondrial electron transport chain which drives oxidative phosphorylation. The respiratory chain contains 3 multisubunit complexes succinate dehydrogenase (complex II, CII), ubiquinol-cytochrome c oxidoreductase (cytochrome b-c1 complex, complex III, CIII) and cytochrome c oxidase (complex IV, CIV), that cooperate to transfer electrons derived from NADH and succinate to molecular oxygen, creating an electrochemical gradient over the inner membrane that drives transmembrane transport and the ATP synthase. Cytochrome c oxidase is the component of the respiratory chain that catalyzes the reduction of oxygen to water. Electrons originating from reduced cytochrome c in the intermembrane space (IMS) are transferred via the dinuclear copper A center (CU(A)) of subunit 2 and heme A of subunit 1 to the active site in subunit 1, a binuclear center (BNC) formed by heme A3 and copper B (CU(B)). The BNC reduces molecular oxygen to 2 water molecules using 4 electrons from cytochrome c in the IMS and 4 protons from the mitochondrial matrix.</text>
</comment>
<dbReference type="InterPro" id="IPR037169">
    <property type="entry name" value="Cytochrome_c_oxidase_VIc_sf"/>
</dbReference>
<dbReference type="InterPro" id="IPR034884">
    <property type="entry name" value="Cytochrome_c_oxidase_VIc/VIIs"/>
</dbReference>
<evidence type="ECO:0000256" key="5">
    <source>
        <dbReference type="ARBA" id="ARBA00022792"/>
    </source>
</evidence>
<evidence type="ECO:0000256" key="8">
    <source>
        <dbReference type="ARBA" id="ARBA00023136"/>
    </source>
</evidence>
<dbReference type="AlphaFoldDB" id="A0AAD1S197"/>
<keyword evidence="8 9" id="KW-0472">Membrane</keyword>
<evidence type="ECO:0000256" key="4">
    <source>
        <dbReference type="ARBA" id="ARBA00022692"/>
    </source>
</evidence>
<keyword evidence="5 9" id="KW-0999">Mitochondrion inner membrane</keyword>
<dbReference type="Gene3D" id="4.10.93.10">
    <property type="entry name" value="Mitochondrial cytochrome c oxidase subunit VIc/VIIs"/>
    <property type="match status" value="1"/>
</dbReference>
<dbReference type="PANTHER" id="PTHR48416:SF1">
    <property type="entry name" value="CYTOCHROME C OXIDASE SUBUNIT 6C"/>
    <property type="match status" value="1"/>
</dbReference>
<evidence type="ECO:0000313" key="10">
    <source>
        <dbReference type="EMBL" id="CAH2285663.1"/>
    </source>
</evidence>
<organism evidence="10 11">
    <name type="scientific">Pelobates cultripes</name>
    <name type="common">Western spadefoot toad</name>
    <dbReference type="NCBI Taxonomy" id="61616"/>
    <lineage>
        <taxon>Eukaryota</taxon>
        <taxon>Metazoa</taxon>
        <taxon>Chordata</taxon>
        <taxon>Craniata</taxon>
        <taxon>Vertebrata</taxon>
        <taxon>Euteleostomi</taxon>
        <taxon>Amphibia</taxon>
        <taxon>Batrachia</taxon>
        <taxon>Anura</taxon>
        <taxon>Pelobatoidea</taxon>
        <taxon>Pelobatidae</taxon>
        <taxon>Pelobates</taxon>
    </lineage>
</organism>
<keyword evidence="11" id="KW-1185">Reference proteome</keyword>
<comment type="subcellular location">
    <subcellularLocation>
        <location evidence="1 9">Mitochondrion inner membrane</location>
        <topology evidence="1 9">Single-pass membrane protein</topology>
    </subcellularLocation>
</comment>
<feature type="transmembrane region" description="Helical" evidence="9">
    <location>
        <begin position="21"/>
        <end position="39"/>
    </location>
</feature>
<comment type="pathway">
    <text evidence="2 9">Energy metabolism; oxidative phosphorylation.</text>
</comment>
<dbReference type="PANTHER" id="PTHR48416">
    <property type="entry name" value="CYTOCHROME C OXIDASE SUBUNIT 6C"/>
    <property type="match status" value="1"/>
</dbReference>
<keyword evidence="4 9" id="KW-0812">Transmembrane</keyword>
<dbReference type="GO" id="GO:0045277">
    <property type="term" value="C:respiratory chain complex IV"/>
    <property type="evidence" value="ECO:0007669"/>
    <property type="project" value="UniProtKB-UniRule"/>
</dbReference>
<dbReference type="CDD" id="cd22901">
    <property type="entry name" value="CcO_VIc"/>
    <property type="match status" value="1"/>
</dbReference>
<protein>
    <recommendedName>
        <fullName evidence="9">Cytochrome c oxidase subunit 6C</fullName>
    </recommendedName>
    <alternativeName>
        <fullName evidence="9">Cytochrome c oxidase polypeptide VIc</fullName>
    </alternativeName>
</protein>
<evidence type="ECO:0000256" key="3">
    <source>
        <dbReference type="ARBA" id="ARBA00007204"/>
    </source>
</evidence>
<comment type="subunit">
    <text evidence="9">Component of the cytochrome c oxidase (complex IV, CIV), a multisubunit enzyme composed of 14 subunits. The complex is composed of a catalytic core of 3 subunits MT-CO1, MT-CO2 and MT-CO3, encoded in the mitochondrial DNA, and 11 supernumerary subunits COX4I, COX5A, COX5B, COX6A, COX6B, COX6C, COX7A, COX7B, COX7C, COX8 and NDUFA4, which are encoded in the nuclear genome. The complex exists as a monomer or a dimer and forms supercomplexes (SCs) in the inner mitochondrial membrane with NADH-ubiquinone oxidoreductase (complex I, CI) and ubiquinol-cytochrome c oxidoreductase (cytochrome b-c1 complex, complex III, CIII), resulting in different assemblies (supercomplex SCI(1)III(2)IV(1) and megacomplex MCI(2)III(2)IV(2)).</text>
</comment>
<proteinExistence type="inferred from homology"/>
<reference evidence="10" key="1">
    <citation type="submission" date="2022-03" db="EMBL/GenBank/DDBJ databases">
        <authorList>
            <person name="Alioto T."/>
            <person name="Alioto T."/>
            <person name="Gomez Garrido J."/>
        </authorList>
    </citation>
    <scope>NUCLEOTIDE SEQUENCE</scope>
</reference>
<comment type="similarity">
    <text evidence="3 9">Belongs to the cytochrome c oxidase subunit 6c family.</text>
</comment>
<dbReference type="Pfam" id="PF02937">
    <property type="entry name" value="COX6C"/>
    <property type="match status" value="1"/>
</dbReference>
<dbReference type="GO" id="GO:0006123">
    <property type="term" value="P:mitochondrial electron transport, cytochrome c to oxygen"/>
    <property type="evidence" value="ECO:0007669"/>
    <property type="project" value="UniProtKB-UniRule"/>
</dbReference>
<dbReference type="EMBL" id="OW240915">
    <property type="protein sequence ID" value="CAH2285663.1"/>
    <property type="molecule type" value="Genomic_DNA"/>
</dbReference>
<evidence type="ECO:0000256" key="7">
    <source>
        <dbReference type="ARBA" id="ARBA00023128"/>
    </source>
</evidence>
<evidence type="ECO:0000313" key="11">
    <source>
        <dbReference type="Proteomes" id="UP001295444"/>
    </source>
</evidence>
<evidence type="ECO:0000256" key="9">
    <source>
        <dbReference type="RuleBase" id="RU368096"/>
    </source>
</evidence>
<name>A0AAD1S197_PELCU</name>
<keyword evidence="7 9" id="KW-0496">Mitochondrion</keyword>
<accession>A0AAD1S197</accession>
<evidence type="ECO:0000256" key="6">
    <source>
        <dbReference type="ARBA" id="ARBA00022989"/>
    </source>
</evidence>
<evidence type="ECO:0000256" key="1">
    <source>
        <dbReference type="ARBA" id="ARBA00004434"/>
    </source>
</evidence>
<keyword evidence="6 9" id="KW-1133">Transmembrane helix</keyword>
<dbReference type="InterPro" id="IPR051389">
    <property type="entry name" value="Cytochrome_c_oxidase_VIc"/>
</dbReference>
<gene>
    <name evidence="10" type="ORF">PECUL_23A058405</name>
</gene>
<dbReference type="Proteomes" id="UP001295444">
    <property type="component" value="Chromosome 04"/>
</dbReference>
<dbReference type="GO" id="GO:0005743">
    <property type="term" value="C:mitochondrial inner membrane"/>
    <property type="evidence" value="ECO:0007669"/>
    <property type="project" value="UniProtKB-SubCell"/>
</dbReference>
<dbReference type="SUPFAM" id="SSF81415">
    <property type="entry name" value="Mitochondrial cytochrome c oxidase subunit VIc"/>
    <property type="match status" value="1"/>
</dbReference>
<sequence length="78" mass="8903">MSSTLLAKPQMRGLLGKRLRFHIFGAFAVSLGVVALYKFGVAEPRKRAYADYYKNFDATKEYEAMKQAGVFHCVRPRE</sequence>
<evidence type="ECO:0000256" key="2">
    <source>
        <dbReference type="ARBA" id="ARBA00004673"/>
    </source>
</evidence>